<sequence>MTAYPSVTAVVPTRDRPELLRAAVRAIVAQDYPGQVETVVVYDQSEPDPALTELAGPQRPVRVVTNSRTPGLAGARNTGTLAATGELVAFCDDDDEWLPGKLRAQVDALTAVPGAEFVSCGIRVSYDGHTVERVLERDSISLSDLLRDRMTELHPSTFLIRAAALRDGFGLVDEEIPGSYAEDYEFLLRAARSAPLVNLRTPYVLVRWHKRSYFAQRWDTISEALQWLLERYPEFATQPAGEARVSGQIAFARAASGDPRGAMRWARRTIRRNPREPRAYLALAVAGRVVRADAVLRTLHKRGRGI</sequence>
<accession>A0A4R0GEB2</accession>
<comment type="caution">
    <text evidence="2">The sequence shown here is derived from an EMBL/GenBank/DDBJ whole genome shotgun (WGS) entry which is preliminary data.</text>
</comment>
<evidence type="ECO:0000313" key="2">
    <source>
        <dbReference type="EMBL" id="TCB95316.1"/>
    </source>
</evidence>
<dbReference type="Gene3D" id="3.90.550.10">
    <property type="entry name" value="Spore Coat Polysaccharide Biosynthesis Protein SpsA, Chain A"/>
    <property type="match status" value="1"/>
</dbReference>
<dbReference type="RefSeq" id="WP_131306098.1">
    <property type="nucleotide sequence ID" value="NZ_SJJR01000015.1"/>
</dbReference>
<protein>
    <submittedName>
        <fullName evidence="2">Glycosyltransferase family 2 protein</fullName>
    </submittedName>
</protein>
<feature type="domain" description="Glycosyltransferase 2-like" evidence="1">
    <location>
        <begin position="9"/>
        <end position="164"/>
    </location>
</feature>
<name>A0A4R0GEB2_9ACTN</name>
<dbReference type="InterPro" id="IPR029044">
    <property type="entry name" value="Nucleotide-diphossugar_trans"/>
</dbReference>
<dbReference type="InterPro" id="IPR001173">
    <property type="entry name" value="Glyco_trans_2-like"/>
</dbReference>
<dbReference type="Proteomes" id="UP000292274">
    <property type="component" value="Unassembled WGS sequence"/>
</dbReference>
<dbReference type="EMBL" id="SJJR01000015">
    <property type="protein sequence ID" value="TCB95316.1"/>
    <property type="molecule type" value="Genomic_DNA"/>
</dbReference>
<reference evidence="2 3" key="1">
    <citation type="submission" date="2019-02" db="EMBL/GenBank/DDBJ databases">
        <title>Jishengella sp. nov., isolated from a root of Zingiber montanum.</title>
        <authorList>
            <person name="Kuncharoen N."/>
            <person name="Kudo T."/>
            <person name="Masahiro Y."/>
            <person name="Ohkuma M."/>
            <person name="Tanasupawat S."/>
        </authorList>
    </citation>
    <scope>NUCLEOTIDE SEQUENCE [LARGE SCALE GENOMIC DNA]</scope>
    <source>
        <strain evidence="2 3">PLAI 1-1</strain>
    </source>
</reference>
<organism evidence="2 3">
    <name type="scientific">Micromonospora zingiberis</name>
    <dbReference type="NCBI Taxonomy" id="2053011"/>
    <lineage>
        <taxon>Bacteria</taxon>
        <taxon>Bacillati</taxon>
        <taxon>Actinomycetota</taxon>
        <taxon>Actinomycetes</taxon>
        <taxon>Micromonosporales</taxon>
        <taxon>Micromonosporaceae</taxon>
        <taxon>Micromonospora</taxon>
    </lineage>
</organism>
<dbReference type="InterPro" id="IPR050834">
    <property type="entry name" value="Glycosyltransf_2"/>
</dbReference>
<dbReference type="SUPFAM" id="SSF53448">
    <property type="entry name" value="Nucleotide-diphospho-sugar transferases"/>
    <property type="match status" value="1"/>
</dbReference>
<dbReference type="PANTHER" id="PTHR43685:SF2">
    <property type="entry name" value="GLYCOSYLTRANSFERASE 2-LIKE DOMAIN-CONTAINING PROTEIN"/>
    <property type="match status" value="1"/>
</dbReference>
<proteinExistence type="predicted"/>
<evidence type="ECO:0000313" key="3">
    <source>
        <dbReference type="Proteomes" id="UP000292274"/>
    </source>
</evidence>
<gene>
    <name evidence="2" type="ORF">E0H26_20440</name>
</gene>
<dbReference type="PANTHER" id="PTHR43685">
    <property type="entry name" value="GLYCOSYLTRANSFERASE"/>
    <property type="match status" value="1"/>
</dbReference>
<dbReference type="AlphaFoldDB" id="A0A4R0GEB2"/>
<keyword evidence="2" id="KW-0808">Transferase</keyword>
<dbReference type="GO" id="GO:0016740">
    <property type="term" value="F:transferase activity"/>
    <property type="evidence" value="ECO:0007669"/>
    <property type="project" value="UniProtKB-KW"/>
</dbReference>
<dbReference type="Pfam" id="PF00535">
    <property type="entry name" value="Glycos_transf_2"/>
    <property type="match status" value="1"/>
</dbReference>
<evidence type="ECO:0000259" key="1">
    <source>
        <dbReference type="Pfam" id="PF00535"/>
    </source>
</evidence>
<keyword evidence="3" id="KW-1185">Reference proteome</keyword>
<dbReference type="CDD" id="cd00761">
    <property type="entry name" value="Glyco_tranf_GTA_type"/>
    <property type="match status" value="1"/>
</dbReference>
<dbReference type="OrthoDB" id="153025at2"/>